<name>A0A183CE72_GLOPA</name>
<feature type="transmembrane region" description="Helical" evidence="8">
    <location>
        <begin position="1064"/>
        <end position="1090"/>
    </location>
</feature>
<dbReference type="GO" id="GO:0016020">
    <property type="term" value="C:membrane"/>
    <property type="evidence" value="ECO:0007669"/>
    <property type="project" value="UniProtKB-SubCell"/>
</dbReference>
<feature type="transmembrane region" description="Helical" evidence="8">
    <location>
        <begin position="953"/>
        <end position="978"/>
    </location>
</feature>
<reference evidence="10" key="2">
    <citation type="submission" date="2014-05" db="EMBL/GenBank/DDBJ databases">
        <title>The genome and life-stage specific transcriptomes of Globodera pallida elucidate key aspects of plant parasitism by a cyst nematode.</title>
        <authorList>
            <person name="Cotton J.A."/>
            <person name="Lilley C.J."/>
            <person name="Jones L.M."/>
            <person name="Kikuchi T."/>
            <person name="Reid A.J."/>
            <person name="Thorpe P."/>
            <person name="Tsai I.J."/>
            <person name="Beasley H."/>
            <person name="Blok V."/>
            <person name="Cock P.J.A."/>
            <person name="Van den Akker S.E."/>
            <person name="Holroyd N."/>
            <person name="Hunt M."/>
            <person name="Mantelin S."/>
            <person name="Naghra H."/>
            <person name="Pain A."/>
            <person name="Palomares-Rius J.E."/>
            <person name="Zarowiecki M."/>
            <person name="Berriman M."/>
            <person name="Jones J.T."/>
            <person name="Urwin P.E."/>
        </authorList>
    </citation>
    <scope>NUCLEOTIDE SEQUENCE [LARGE SCALE GENOMIC DNA]</scope>
    <source>
        <strain evidence="10">Lindley</strain>
    </source>
</reference>
<feature type="transmembrane region" description="Helical" evidence="8">
    <location>
        <begin position="918"/>
        <end position="947"/>
    </location>
</feature>
<evidence type="ECO:0000256" key="7">
    <source>
        <dbReference type="SAM" id="MobiDB-lite"/>
    </source>
</evidence>
<evidence type="ECO:0000256" key="2">
    <source>
        <dbReference type="ARBA" id="ARBA00005227"/>
    </source>
</evidence>
<evidence type="ECO:0000313" key="10">
    <source>
        <dbReference type="Proteomes" id="UP000050741"/>
    </source>
</evidence>
<reference evidence="10" key="1">
    <citation type="submission" date="2013-12" db="EMBL/GenBank/DDBJ databases">
        <authorList>
            <person name="Aslett M."/>
        </authorList>
    </citation>
    <scope>NUCLEOTIDE SEQUENCE [LARGE SCALE GENOMIC DNA]</scope>
    <source>
        <strain evidence="10">Lindley</strain>
    </source>
</reference>
<dbReference type="GO" id="GO:0072657">
    <property type="term" value="P:protein localization to membrane"/>
    <property type="evidence" value="ECO:0007669"/>
    <property type="project" value="TreeGrafter"/>
</dbReference>
<keyword evidence="4" id="KW-0732">Signal</keyword>
<keyword evidence="10" id="KW-1185">Reference proteome</keyword>
<comment type="similarity">
    <text evidence="2">Belongs to the nonaspanin (TM9SF) (TC 9.A.2) family.</text>
</comment>
<dbReference type="PANTHER" id="PTHR10766:SF176">
    <property type="entry name" value="TRANSMEMBRANE 9 SUPERFAMILY MEMBER"/>
    <property type="match status" value="1"/>
</dbReference>
<keyword evidence="6 8" id="KW-0472">Membrane</keyword>
<dbReference type="WBParaSite" id="GPLIN_001117600">
    <property type="protein sequence ID" value="GPLIN_001117600"/>
    <property type="gene ID" value="GPLIN_001117600"/>
</dbReference>
<evidence type="ECO:0000313" key="11">
    <source>
        <dbReference type="WBParaSite" id="GPLIN_001117600"/>
    </source>
</evidence>
<feature type="region of interest" description="Disordered" evidence="7">
    <location>
        <begin position="498"/>
        <end position="574"/>
    </location>
</feature>
<feature type="transmembrane region" description="Helical" evidence="8">
    <location>
        <begin position="990"/>
        <end position="1011"/>
    </location>
</feature>
<evidence type="ECO:0000256" key="1">
    <source>
        <dbReference type="ARBA" id="ARBA00004141"/>
    </source>
</evidence>
<dbReference type="PANTHER" id="PTHR10766">
    <property type="entry name" value="TRANSMEMBRANE 9 SUPERFAMILY PROTEIN"/>
    <property type="match status" value="1"/>
</dbReference>
<feature type="region of interest" description="Disordered" evidence="7">
    <location>
        <begin position="110"/>
        <end position="133"/>
    </location>
</feature>
<comment type="subcellular location">
    <subcellularLocation>
        <location evidence="1">Membrane</location>
        <topology evidence="1">Multi-pass membrane protein</topology>
    </subcellularLocation>
</comment>
<evidence type="ECO:0000256" key="3">
    <source>
        <dbReference type="ARBA" id="ARBA00022692"/>
    </source>
</evidence>
<reference evidence="11" key="3">
    <citation type="submission" date="2016-06" db="UniProtKB">
        <authorList>
            <consortium name="WormBaseParasite"/>
        </authorList>
    </citation>
    <scope>IDENTIFICATION</scope>
</reference>
<feature type="region of interest" description="Disordered" evidence="7">
    <location>
        <begin position="147"/>
        <end position="206"/>
    </location>
</feature>
<feature type="domain" description="EB" evidence="9">
    <location>
        <begin position="456"/>
        <end position="494"/>
    </location>
</feature>
<dbReference type="AlphaFoldDB" id="A0A183CE72"/>
<evidence type="ECO:0000259" key="9">
    <source>
        <dbReference type="Pfam" id="PF01683"/>
    </source>
</evidence>
<feature type="transmembrane region" description="Helical" evidence="8">
    <location>
        <begin position="857"/>
        <end position="879"/>
    </location>
</feature>
<keyword evidence="5 8" id="KW-1133">Transmembrane helix</keyword>
<accession>A0A183CE72</accession>
<dbReference type="Pfam" id="PF02990">
    <property type="entry name" value="EMP70"/>
    <property type="match status" value="2"/>
</dbReference>
<dbReference type="Proteomes" id="UP000050741">
    <property type="component" value="Unassembled WGS sequence"/>
</dbReference>
<feature type="transmembrane region" description="Helical" evidence="8">
    <location>
        <begin position="1133"/>
        <end position="1162"/>
    </location>
</feature>
<feature type="compositionally biased region" description="Polar residues" evidence="7">
    <location>
        <begin position="518"/>
        <end position="534"/>
    </location>
</feature>
<proteinExistence type="inferred from homology"/>
<dbReference type="Pfam" id="PF01683">
    <property type="entry name" value="EB"/>
    <property type="match status" value="1"/>
</dbReference>
<dbReference type="InterPro" id="IPR004240">
    <property type="entry name" value="EMP70"/>
</dbReference>
<feature type="transmembrane region" description="Helical" evidence="8">
    <location>
        <begin position="1031"/>
        <end position="1052"/>
    </location>
</feature>
<evidence type="ECO:0000256" key="8">
    <source>
        <dbReference type="SAM" id="Phobius"/>
    </source>
</evidence>
<dbReference type="InterPro" id="IPR006149">
    <property type="entry name" value="EB_dom"/>
</dbReference>
<dbReference type="CDD" id="cd06174">
    <property type="entry name" value="MFS"/>
    <property type="match status" value="1"/>
</dbReference>
<organism evidence="10 11">
    <name type="scientific">Globodera pallida</name>
    <name type="common">Potato cyst nematode worm</name>
    <name type="synonym">Heterodera pallida</name>
    <dbReference type="NCBI Taxonomy" id="36090"/>
    <lineage>
        <taxon>Eukaryota</taxon>
        <taxon>Metazoa</taxon>
        <taxon>Ecdysozoa</taxon>
        <taxon>Nematoda</taxon>
        <taxon>Chromadorea</taxon>
        <taxon>Rhabditida</taxon>
        <taxon>Tylenchina</taxon>
        <taxon>Tylenchomorpha</taxon>
        <taxon>Tylenchoidea</taxon>
        <taxon>Heteroderidae</taxon>
        <taxon>Heteroderinae</taxon>
        <taxon>Globodera</taxon>
    </lineage>
</organism>
<feature type="transmembrane region" description="Helical" evidence="8">
    <location>
        <begin position="1102"/>
        <end position="1121"/>
    </location>
</feature>
<evidence type="ECO:0000256" key="5">
    <source>
        <dbReference type="ARBA" id="ARBA00022989"/>
    </source>
</evidence>
<evidence type="ECO:0000256" key="6">
    <source>
        <dbReference type="ARBA" id="ARBA00023136"/>
    </source>
</evidence>
<protein>
    <submittedName>
        <fullName evidence="11">EB domain-containing protein</fullName>
    </submittedName>
</protein>
<sequence>MVMNTESSWEKGEKIEEDKKGNQLELEVRVAEADLEWDYALGEPVFGGGAEHGRHLRPHQRHPVPILPGSFCDAFSRCGEGSECFFGQCQCIFRGQRLAFVDGVTKCVGNERENGNEDTGEETNTEGRQKVRRRRVPRNPFVLLLMDSDDGQQIEKDGQPPASLWRTSAEKNRDRRRVWRKNLSEAAAEDNQANTDAKNCSAQPEHSVSSEVQWKIAKQILTLKTVPHNRSIPSPAKCNGNRNPRPQLVSVRRVRRVVKFLSPGHCADRWTIAPEALSVWRASAYARPELDHLQRAAIAKLLRNSAKLQCPRQQRKESSGGRMLTSFTTDGKELEILSKTLFRNGTDLSALGDVRATYGTNPSVGVKAYNFGDEVKDSTTSETRGRLINLKSVRRTLSSFERAYARPSESCSGAEICTGGSICDRNNKVCECPAVKPILRNHICIRSDEPPMINAKEVKPGDFCNSETKCMGNSVCAEGSCRCQRGFRLKDVHCMGGQDSDSSGVLPPVQLSPEKELQQQSNDSPHPVSSTPQRLRSRAKPRISGPPLRRTTSSPVLSSAPAGTKGVCPPGNSPLTDQSTGLLRQCNGMRPNCPPKSYCFVTGVASENKVTLFVNKLDSDQSVIPYEYHSFDFCIGSEEESPVENLGQVLFGERIRPSPYEMSFKENKQCSYLCQKEYKSSDKLHQEKLRLLQRGMKLNYQHHWIIDNMPVTFCFINQQNMNVCTTGFPMGCYVTKEGKPKDACVLDGRYRQPDSFYLFNHVDIKIEYRDMSDDPNFLDEKIGGRIIRIKVQPRSIKHENKDGMNCGLGAAPQPIGADEKDFKVIYSYSVVWEPTEVKWSSRWDYILDSMPHTNIQWFSIMNSLVIVIFLSGMVGMILLRTLHRDIARYNRLDEEEDAQEEFGWKLVHGDVFRPPRHALLLSVFVGAGSQVLLCAFITLAFACFGFLSPANRGSLMTFALVFYVLFGIVAGYVSSRLYKTMEGLAWKSNIILTSFLTPGIIFGVFFVSNLMLWSKGSSPSHLGLSALCSSFGMLMGGILPFGCIFIQLFFILNSIWSHEVFYMFGFLFIVFLILIVTCSEATILLAYFHLCAEDYHWWFRSFMTSGFTAVYLFIYCIHYFNSKLTITGVVSTILYFSYTSIFVFLFFLMTGTMGFFATYWFIYKIYSSVKVD</sequence>
<evidence type="ECO:0000256" key="4">
    <source>
        <dbReference type="ARBA" id="ARBA00022729"/>
    </source>
</evidence>
<keyword evidence="3 8" id="KW-0812">Transmembrane</keyword>
<feature type="compositionally biased region" description="Polar residues" evidence="7">
    <location>
        <begin position="191"/>
        <end position="206"/>
    </location>
</feature>